<keyword evidence="2" id="KW-1185">Reference proteome</keyword>
<dbReference type="RefSeq" id="WP_258791226.1">
    <property type="nucleotide sequence ID" value="NZ_JANUGQ010000064.1"/>
</dbReference>
<evidence type="ECO:0000313" key="2">
    <source>
        <dbReference type="Proteomes" id="UP001431313"/>
    </source>
</evidence>
<reference evidence="1" key="1">
    <citation type="submission" date="2022-08" db="EMBL/GenBank/DDBJ databases">
        <authorList>
            <person name="Somphong A."/>
            <person name="Phongsopitanun W."/>
        </authorList>
    </citation>
    <scope>NUCLEOTIDE SEQUENCE</scope>
    <source>
        <strain evidence="1">LP05-1</strain>
    </source>
</reference>
<dbReference type="Proteomes" id="UP001431313">
    <property type="component" value="Unassembled WGS sequence"/>
</dbReference>
<protein>
    <submittedName>
        <fullName evidence="1">Uncharacterized protein</fullName>
    </submittedName>
</protein>
<comment type="caution">
    <text evidence="1">The sequence shown here is derived from an EMBL/GenBank/DDBJ whole genome shotgun (WGS) entry which is preliminary data.</text>
</comment>
<dbReference type="EMBL" id="JANUGQ010000064">
    <property type="protein sequence ID" value="MCS0639904.1"/>
    <property type="molecule type" value="Genomic_DNA"/>
</dbReference>
<accession>A0ABT2CTK4</accession>
<sequence length="126" mass="13343">MDPAEIEGHERQGPIDTVPLAKAGAQLEAIARYVSQAREELDRIEALGTFPALDPGDAADFAFQAPQLSLTDESGKTVAVVVSPALLEVLEDALGLAENELHKLRGTGRPVTTEELVARIKGQTAS</sequence>
<organism evidence="1 2">
    <name type="scientific">Streptomyces pyxinae</name>
    <dbReference type="NCBI Taxonomy" id="2970734"/>
    <lineage>
        <taxon>Bacteria</taxon>
        <taxon>Bacillati</taxon>
        <taxon>Actinomycetota</taxon>
        <taxon>Actinomycetes</taxon>
        <taxon>Kitasatosporales</taxon>
        <taxon>Streptomycetaceae</taxon>
        <taxon>Streptomyces</taxon>
    </lineage>
</organism>
<name>A0ABT2CTK4_9ACTN</name>
<evidence type="ECO:0000313" key="1">
    <source>
        <dbReference type="EMBL" id="MCS0639904.1"/>
    </source>
</evidence>
<proteinExistence type="predicted"/>
<gene>
    <name evidence="1" type="ORF">NX801_30590</name>
</gene>